<sequence length="493" mass="56968">MDIDIVNDYIKKYKVGPLFIRRLFFVVGKYSEDARIVVVVKRLLELILTSDSYYRLFNGIPVLIEVLNRHGETQAAFHYIDLYRSLAEPYLVADLNSQMALVNKKYDGDISNYTSKQVNQENFNSLTELLKRKSLDLLMSTGSSEYLSDNTSFYYNINPQYLEYYKRVSLKEFEDYMVYRNYNNSLGLARGFLARKLEQILAYDKEREPEGEENDEELTDTRSTGSPDMLDKDELVLNSNSVITAAKLSQPEIVSYFRCRWYLIYASSLNNDYKGVMSDFDKIVEENCLGNLGVSASQVLSEQFSNELVLSVNLLRIICLSVLIVKRSSELVRYWKIPLLKSAILSDPLLNGLIKSYSSCKFDQSLKILAKMDEEYRYDYQISTIFPDMQRILRYKAYITYLSLVMRVSVEHMAGMFGVDVNVLYDELVMVIDMFGLQFKMDVTNRIVEFSPSSSRLHKMGQELEAIDEEVKIGSRSLEVNSIVQGTFPEKDN</sequence>
<reference evidence="3" key="1">
    <citation type="submission" date="2020-10" db="EMBL/GenBank/DDBJ databases">
        <authorList>
            <person name="Roach M.J.R."/>
        </authorList>
    </citation>
    <scope>NUCLEOTIDE SEQUENCE</scope>
    <source>
        <strain evidence="3">CBS 1945</strain>
    </source>
</reference>
<evidence type="ECO:0000256" key="1">
    <source>
        <dbReference type="SAM" id="MobiDB-lite"/>
    </source>
</evidence>
<name>A0A875RSR6_EENNA</name>
<evidence type="ECO:0000259" key="2">
    <source>
        <dbReference type="Pfam" id="PF01399"/>
    </source>
</evidence>
<dbReference type="InterPro" id="IPR000717">
    <property type="entry name" value="PCI_dom"/>
</dbReference>
<dbReference type="Gene3D" id="1.25.40.570">
    <property type="match status" value="1"/>
</dbReference>
<evidence type="ECO:0000313" key="3">
    <source>
        <dbReference type="EMBL" id="QPG72787.1"/>
    </source>
</evidence>
<dbReference type="EMBL" id="CP064812">
    <property type="protein sequence ID" value="QPG72787.1"/>
    <property type="molecule type" value="Genomic_DNA"/>
</dbReference>
<feature type="domain" description="PCI" evidence="2">
    <location>
        <begin position="370"/>
        <end position="451"/>
    </location>
</feature>
<feature type="region of interest" description="Disordered" evidence="1">
    <location>
        <begin position="204"/>
        <end position="230"/>
    </location>
</feature>
<feature type="compositionally biased region" description="Acidic residues" evidence="1">
    <location>
        <begin position="209"/>
        <end position="218"/>
    </location>
</feature>
<proteinExistence type="predicted"/>
<dbReference type="GeneID" id="62193490"/>
<dbReference type="Proteomes" id="UP000662931">
    <property type="component" value="Chromosome 1"/>
</dbReference>
<evidence type="ECO:0000313" key="4">
    <source>
        <dbReference type="Proteomes" id="UP000662931"/>
    </source>
</evidence>
<gene>
    <name evidence="3" type="ORF">FOA43_000089</name>
</gene>
<dbReference type="PANTHER" id="PTHR14145">
    <property type="entry name" value="26S PROTESOME SUBUNIT 6"/>
    <property type="match status" value="1"/>
</dbReference>
<protein>
    <recommendedName>
        <fullName evidence="2">PCI domain-containing protein</fullName>
    </recommendedName>
</protein>
<dbReference type="OrthoDB" id="3996190at2759"/>
<dbReference type="KEGG" id="bnn:FOA43_000089"/>
<dbReference type="AlphaFoldDB" id="A0A875RSR6"/>
<keyword evidence="4" id="KW-1185">Reference proteome</keyword>
<accession>A0A875RSR6</accession>
<dbReference type="RefSeq" id="XP_038776352.1">
    <property type="nucleotide sequence ID" value="XM_038920424.1"/>
</dbReference>
<dbReference type="InterPro" id="IPR019585">
    <property type="entry name" value="Rpn7/CSN1"/>
</dbReference>
<organism evidence="3 4">
    <name type="scientific">Eeniella nana</name>
    <name type="common">Yeast</name>
    <name type="synonym">Brettanomyces nanus</name>
    <dbReference type="NCBI Taxonomy" id="13502"/>
    <lineage>
        <taxon>Eukaryota</taxon>
        <taxon>Fungi</taxon>
        <taxon>Dikarya</taxon>
        <taxon>Ascomycota</taxon>
        <taxon>Saccharomycotina</taxon>
        <taxon>Pichiomycetes</taxon>
        <taxon>Pichiales</taxon>
        <taxon>Pichiaceae</taxon>
        <taxon>Brettanomyces</taxon>
    </lineage>
</organism>
<dbReference type="Pfam" id="PF01399">
    <property type="entry name" value="PCI"/>
    <property type="match status" value="1"/>
</dbReference>